<keyword evidence="9 11" id="KW-0413">Isomerase</keyword>
<dbReference type="EC" id="5.3.3.2" evidence="11"/>
<dbReference type="InterPro" id="IPR013785">
    <property type="entry name" value="Aldolase_TIM"/>
</dbReference>
<dbReference type="EMBL" id="QZAA01000271">
    <property type="protein sequence ID" value="RQD73219.1"/>
    <property type="molecule type" value="Genomic_DNA"/>
</dbReference>
<evidence type="ECO:0000256" key="8">
    <source>
        <dbReference type="ARBA" id="ARBA00023229"/>
    </source>
</evidence>
<dbReference type="GO" id="GO:0010181">
    <property type="term" value="F:FMN binding"/>
    <property type="evidence" value="ECO:0007669"/>
    <property type="project" value="UniProtKB-UniRule"/>
</dbReference>
<feature type="binding site" evidence="11">
    <location>
        <position position="120"/>
    </location>
    <ligand>
        <name>FMN</name>
        <dbReference type="ChEBI" id="CHEBI:58210"/>
    </ligand>
</feature>
<evidence type="ECO:0000256" key="11">
    <source>
        <dbReference type="HAMAP-Rule" id="MF_00354"/>
    </source>
</evidence>
<comment type="function">
    <text evidence="11">Involved in the biosynthesis of isoprenoids. Catalyzes the 1,3-allylic rearrangement of the homoallylic substrate isopentenyl (IPP) to its allylic isomer, dimethylallyl diphosphate (DMAPP).</text>
</comment>
<comment type="subunit">
    <text evidence="10 11">Homooctamer. Dimer of tetramers.</text>
</comment>
<dbReference type="InterPro" id="IPR000262">
    <property type="entry name" value="FMN-dep_DH"/>
</dbReference>
<feature type="binding site" evidence="11">
    <location>
        <position position="151"/>
    </location>
    <ligand>
        <name>Mg(2+)</name>
        <dbReference type="ChEBI" id="CHEBI:18420"/>
    </ligand>
</feature>
<organism evidence="13 14">
    <name type="scientific">Candidatus Syntrophonatronum acetioxidans</name>
    <dbReference type="NCBI Taxonomy" id="1795816"/>
    <lineage>
        <taxon>Bacteria</taxon>
        <taxon>Bacillati</taxon>
        <taxon>Bacillota</taxon>
        <taxon>Clostridia</taxon>
        <taxon>Eubacteriales</taxon>
        <taxon>Syntrophomonadaceae</taxon>
        <taxon>Candidatus Syntrophonatronum</taxon>
    </lineage>
</organism>
<dbReference type="NCBIfam" id="TIGR02151">
    <property type="entry name" value="IPP_isom_2"/>
    <property type="match status" value="1"/>
</dbReference>
<proteinExistence type="inferred from homology"/>
<feature type="binding site" evidence="11">
    <location>
        <position position="91"/>
    </location>
    <ligand>
        <name>FMN</name>
        <dbReference type="ChEBI" id="CHEBI:58210"/>
    </ligand>
</feature>
<feature type="domain" description="FMN-dependent dehydrogenase" evidence="12">
    <location>
        <begin position="168"/>
        <end position="324"/>
    </location>
</feature>
<keyword evidence="5 11" id="KW-0479">Metal-binding</keyword>
<evidence type="ECO:0000256" key="2">
    <source>
        <dbReference type="ARBA" id="ARBA00022490"/>
    </source>
</evidence>
<comment type="subcellular location">
    <subcellularLocation>
        <location evidence="11">Cytoplasm</location>
    </subcellularLocation>
</comment>
<evidence type="ECO:0000256" key="5">
    <source>
        <dbReference type="ARBA" id="ARBA00022723"/>
    </source>
</evidence>
<dbReference type="PIRSF" id="PIRSF003314">
    <property type="entry name" value="IPP_isomerase"/>
    <property type="match status" value="1"/>
</dbReference>
<dbReference type="GO" id="GO:0005737">
    <property type="term" value="C:cytoplasm"/>
    <property type="evidence" value="ECO:0007669"/>
    <property type="project" value="UniProtKB-SubCell"/>
</dbReference>
<comment type="cofactor">
    <cofactor evidence="11">
        <name>Mg(2+)</name>
        <dbReference type="ChEBI" id="CHEBI:18420"/>
    </cofactor>
</comment>
<dbReference type="Proteomes" id="UP000285138">
    <property type="component" value="Unassembled WGS sequence"/>
</dbReference>
<feature type="binding site" evidence="11">
    <location>
        <position position="212"/>
    </location>
    <ligand>
        <name>FMN</name>
        <dbReference type="ChEBI" id="CHEBI:58210"/>
    </ligand>
</feature>
<dbReference type="Gene3D" id="3.20.20.70">
    <property type="entry name" value="Aldolase class I"/>
    <property type="match status" value="1"/>
</dbReference>
<comment type="cofactor">
    <cofactor evidence="1 11">
        <name>FMN</name>
        <dbReference type="ChEBI" id="CHEBI:58210"/>
    </cofactor>
</comment>
<dbReference type="CDD" id="cd02811">
    <property type="entry name" value="IDI-2_FMN"/>
    <property type="match status" value="1"/>
</dbReference>
<gene>
    <name evidence="11" type="primary">fni</name>
    <name evidence="13" type="ORF">D5R97_09775</name>
</gene>
<keyword evidence="8 11" id="KW-0414">Isoprene biosynthesis</keyword>
<evidence type="ECO:0000256" key="7">
    <source>
        <dbReference type="ARBA" id="ARBA00022857"/>
    </source>
</evidence>
<evidence type="ECO:0000313" key="14">
    <source>
        <dbReference type="Proteomes" id="UP000285138"/>
    </source>
</evidence>
<evidence type="ECO:0000256" key="9">
    <source>
        <dbReference type="ARBA" id="ARBA00023235"/>
    </source>
</evidence>
<evidence type="ECO:0000256" key="3">
    <source>
        <dbReference type="ARBA" id="ARBA00022630"/>
    </source>
</evidence>
<reference evidence="13 14" key="1">
    <citation type="submission" date="2018-08" db="EMBL/GenBank/DDBJ databases">
        <title>The metabolism and importance of syntrophic acetate oxidation coupled to methane or sulfide production in haloalkaline environments.</title>
        <authorList>
            <person name="Timmers P.H.A."/>
            <person name="Vavourakis C.D."/>
            <person name="Sorokin D.Y."/>
            <person name="Sinninghe Damste J.S."/>
            <person name="Muyzer G."/>
            <person name="Stams A.J.M."/>
            <person name="Plugge C.M."/>
        </authorList>
    </citation>
    <scope>NUCLEOTIDE SEQUENCE [LARGE SCALE GENOMIC DNA]</scope>
    <source>
        <strain evidence="13">MSAO_Bac1</strain>
    </source>
</reference>
<evidence type="ECO:0000256" key="4">
    <source>
        <dbReference type="ARBA" id="ARBA00022643"/>
    </source>
</evidence>
<comment type="caution">
    <text evidence="11">Lacks conserved residue(s) required for the propagation of feature annotation.</text>
</comment>
<dbReference type="GO" id="GO:0004452">
    <property type="term" value="F:isopentenyl-diphosphate delta-isomerase activity"/>
    <property type="evidence" value="ECO:0007669"/>
    <property type="project" value="UniProtKB-UniRule"/>
</dbReference>
<sequence length="350" mass="38078">MPRKTRKYDHLHFSLSSNLRTSDFRDCLLVHQSISGVNFEDIHIATSIAGIPLDIPIFINAMTGGSPETREINKSLASAAGKAGLAMAVGSQMSALLNEDMEESFKVIREENPDGILFANIGAYADLEMAERAVEMIQADALQVHLNIPQELVMKEGDRDFSGYLGNITSLARGLKVPLLVKEVGFGISMETARTLLEAGVRILDVGGRGGTNFLDIEAQRRGIQLEREWVNWGIPTLTSLIEVLHVFKGKGEVIASGGINNSFNLAKSLALGSKAAGVAGMPLKIILEEGEESFLGWTRELLHSLKVIMVMVGASNLEELKKAPLVIRGKTGEWLEARGIDIAYLAQQR</sequence>
<dbReference type="GO" id="GO:0000287">
    <property type="term" value="F:magnesium ion binding"/>
    <property type="evidence" value="ECO:0007669"/>
    <property type="project" value="UniProtKB-UniRule"/>
</dbReference>
<feature type="binding site" evidence="11">
    <location>
        <begin position="280"/>
        <end position="281"/>
    </location>
    <ligand>
        <name>FMN</name>
        <dbReference type="ChEBI" id="CHEBI:58210"/>
    </ligand>
</feature>
<feature type="binding site" evidence="11">
    <location>
        <begin position="6"/>
        <end position="7"/>
    </location>
    <ligand>
        <name>substrate</name>
    </ligand>
</feature>
<name>A0A424Y9Z5_9FIRM</name>
<comment type="cofactor">
    <cofactor evidence="11">
        <name>NADPH</name>
        <dbReference type="ChEBI" id="CHEBI:57783"/>
    </cofactor>
</comment>
<feature type="binding site" evidence="11">
    <location>
        <position position="150"/>
    </location>
    <ligand>
        <name>substrate</name>
    </ligand>
</feature>
<keyword evidence="7 11" id="KW-0521">NADP</keyword>
<evidence type="ECO:0000259" key="12">
    <source>
        <dbReference type="Pfam" id="PF01070"/>
    </source>
</evidence>
<evidence type="ECO:0000256" key="1">
    <source>
        <dbReference type="ARBA" id="ARBA00001917"/>
    </source>
</evidence>
<dbReference type="PANTHER" id="PTHR43665:SF1">
    <property type="entry name" value="ISOPENTENYL-DIPHOSPHATE DELTA-ISOMERASE"/>
    <property type="match status" value="1"/>
</dbReference>
<dbReference type="SUPFAM" id="SSF51395">
    <property type="entry name" value="FMN-linked oxidoreductases"/>
    <property type="match status" value="1"/>
</dbReference>
<keyword evidence="4 11" id="KW-0288">FMN</keyword>
<comment type="catalytic activity">
    <reaction evidence="11">
        <text>isopentenyl diphosphate = dimethylallyl diphosphate</text>
        <dbReference type="Rhea" id="RHEA:23284"/>
        <dbReference type="ChEBI" id="CHEBI:57623"/>
        <dbReference type="ChEBI" id="CHEBI:128769"/>
        <dbReference type="EC" id="5.3.3.2"/>
    </reaction>
</comment>
<dbReference type="Pfam" id="PF01070">
    <property type="entry name" value="FMN_dh"/>
    <property type="match status" value="1"/>
</dbReference>
<dbReference type="HAMAP" id="MF_00354">
    <property type="entry name" value="Idi_2"/>
    <property type="match status" value="1"/>
</dbReference>
<keyword evidence="3 11" id="KW-0285">Flavoprotein</keyword>
<accession>A0A424Y9Z5</accession>
<feature type="binding site" evidence="11">
    <location>
        <position position="182"/>
    </location>
    <ligand>
        <name>FMN</name>
        <dbReference type="ChEBI" id="CHEBI:58210"/>
    </ligand>
</feature>
<dbReference type="PANTHER" id="PTHR43665">
    <property type="entry name" value="ISOPENTENYL-DIPHOSPHATE DELTA-ISOMERASE"/>
    <property type="match status" value="1"/>
</dbReference>
<keyword evidence="2 11" id="KW-0963">Cytoplasm</keyword>
<dbReference type="GO" id="GO:0008299">
    <property type="term" value="P:isoprenoid biosynthetic process"/>
    <property type="evidence" value="ECO:0007669"/>
    <property type="project" value="UniProtKB-UniRule"/>
</dbReference>
<evidence type="ECO:0000256" key="10">
    <source>
        <dbReference type="ARBA" id="ARBA00025810"/>
    </source>
</evidence>
<evidence type="ECO:0000313" key="13">
    <source>
        <dbReference type="EMBL" id="RQD73219.1"/>
    </source>
</evidence>
<feature type="binding site" evidence="11">
    <location>
        <begin position="61"/>
        <end position="63"/>
    </location>
    <ligand>
        <name>FMN</name>
        <dbReference type="ChEBI" id="CHEBI:58210"/>
    </ligand>
</feature>
<keyword evidence="6 11" id="KW-0460">Magnesium</keyword>
<evidence type="ECO:0000256" key="6">
    <source>
        <dbReference type="ARBA" id="ARBA00022842"/>
    </source>
</evidence>
<comment type="caution">
    <text evidence="13">The sequence shown here is derived from an EMBL/GenBank/DDBJ whole genome shotgun (WGS) entry which is preliminary data.</text>
</comment>
<protein>
    <recommendedName>
        <fullName evidence="11">Isopentenyl-diphosphate delta-isomerase</fullName>
        <shortName evidence="11">IPP isomerase</shortName>
        <ecNumber evidence="11">5.3.3.2</ecNumber>
    </recommendedName>
    <alternativeName>
        <fullName evidence="11">Isopentenyl diphosphate:dimethylallyl diphosphate isomerase</fullName>
    </alternativeName>
    <alternativeName>
        <fullName evidence="11">Isopentenyl pyrophosphate isomerase</fullName>
    </alternativeName>
    <alternativeName>
        <fullName evidence="11">Type 2 isopentenyl diphosphate isomerase</fullName>
        <shortName evidence="11">IDI-2</shortName>
    </alternativeName>
</protein>
<comment type="similarity">
    <text evidence="11">Belongs to the IPP isomerase type 2 family.</text>
</comment>
<dbReference type="GO" id="GO:0070402">
    <property type="term" value="F:NADPH binding"/>
    <property type="evidence" value="ECO:0007669"/>
    <property type="project" value="UniProtKB-UniRule"/>
</dbReference>
<dbReference type="InterPro" id="IPR011179">
    <property type="entry name" value="IPdP_isomerase"/>
</dbReference>
<dbReference type="GO" id="GO:0016491">
    <property type="term" value="F:oxidoreductase activity"/>
    <property type="evidence" value="ECO:0007669"/>
    <property type="project" value="InterPro"/>
</dbReference>
<dbReference type="AlphaFoldDB" id="A0A424Y9Z5"/>